<dbReference type="InterPro" id="IPR032675">
    <property type="entry name" value="LRR_dom_sf"/>
</dbReference>
<reference evidence="3 4" key="1">
    <citation type="journal article" date="2023" name="J. Hered.">
        <title>Chromosome-level genome of the wood stork (Mycteria americana) provides insight into avian chromosome evolution.</title>
        <authorList>
            <person name="Flamio R. Jr."/>
            <person name="Ramstad K.M."/>
        </authorList>
    </citation>
    <scope>NUCLEOTIDE SEQUENCE [LARGE SCALE GENOMIC DNA]</scope>
    <source>
        <strain evidence="3">JAX WOST 10</strain>
    </source>
</reference>
<dbReference type="InterPro" id="IPR025875">
    <property type="entry name" value="Leu-rich_rpt_4"/>
</dbReference>
<dbReference type="Pfam" id="PF12799">
    <property type="entry name" value="LRR_4"/>
    <property type="match status" value="1"/>
</dbReference>
<dbReference type="PROSITE" id="PS51450">
    <property type="entry name" value="LRR"/>
    <property type="match status" value="3"/>
</dbReference>
<dbReference type="SUPFAM" id="SSF52058">
    <property type="entry name" value="L domain-like"/>
    <property type="match status" value="1"/>
</dbReference>
<evidence type="ECO:0000313" key="4">
    <source>
        <dbReference type="Proteomes" id="UP001333110"/>
    </source>
</evidence>
<dbReference type="Proteomes" id="UP001333110">
    <property type="component" value="Unassembled WGS sequence"/>
</dbReference>
<comment type="caution">
    <text evidence="3">The sequence shown here is derived from an EMBL/GenBank/DDBJ whole genome shotgun (WGS) entry which is preliminary data.</text>
</comment>
<keyword evidence="2" id="KW-0677">Repeat</keyword>
<evidence type="ECO:0000256" key="1">
    <source>
        <dbReference type="ARBA" id="ARBA00022614"/>
    </source>
</evidence>
<dbReference type="AlphaFoldDB" id="A0AAN7NUM3"/>
<dbReference type="PANTHER" id="PTHR46652:SF3">
    <property type="entry name" value="LEUCINE-RICH REPEAT-CONTAINING PROTEIN 9"/>
    <property type="match status" value="1"/>
</dbReference>
<sequence length="851" mass="98640">MKYFPNITTLILIGQGIQKISDLEYCLLLKELWIAECCLVKIDGLQKRVNLQKVYLYCNEISRIENLEALTKLSVLWLNNNLIKNIGLERELAKLQVLGKTSSNKSLRSKNLETEKSVHDNEVEKRHSRFCTWDFRAYSIMGMEINRIFRVHNQILRLKFKKFQIFLGEHMHTSGQSQGEFVSMQPRRWLAFWAASTHCWLMSSFFVHQYPQVLLRRAALDHIIPQPVLKPRIALTQDPALGLVEPHEVHTGPLLQLVQVPLDGILSFWRVSCTTQLGVICKLAEGALDLAVNVIDENIQQRWSQYGPLRDTTPVNCYPLDATIQPIPYPLNSPPIKFVSLQFREEDIMESLSYVCNPELPVKEKQLLQMLEDSSRVWKCIWESNDCKSFPCPRCSSLCSESIYQVNYPEANSVFRPWKCLESDASTSGNEMWASLEQRNCDCSHWHCECFVFDHELALPEYIAEFEYVTLLKKQCLSSTCNIIVEEGNRSTERFILFHDLKHDDEVLMKVEPTVKVRPQIACLNEKKPQYFQWLRPIFSQVQPNQEYFDASHNHVITLEGIRGLSKLQFFDLSWNQLKKSKEVINILHKHTPSLFSFDITHNSWRKPTSLHLRVIGQLKALTNLDGVMISNEEAAKTLQYIAGSKMTQNILGLMKKKLTFSVYFLAPKFCLKFARRSLEKLEHLRWASFSNNNLTQTDGIDSCLNLEELTSDENYISTLDGISKLTKLSRYSVNNNHLNSLKRHPHYISIENNRIISLVGLKKTYSLIKLYISNNFVYTNQERHHLKGFPVANFPEDSRFLALPANFTRHNLLRITNGNLNENIRLRTQELPQIIFEASMQKELLGKPKK</sequence>
<name>A0AAN7NUM3_MYCAM</name>
<evidence type="ECO:0000256" key="2">
    <source>
        <dbReference type="ARBA" id="ARBA00022737"/>
    </source>
</evidence>
<dbReference type="EMBL" id="JAUNZN010000004">
    <property type="protein sequence ID" value="KAK4822727.1"/>
    <property type="molecule type" value="Genomic_DNA"/>
</dbReference>
<dbReference type="SMART" id="SM00365">
    <property type="entry name" value="LRR_SD22"/>
    <property type="match status" value="4"/>
</dbReference>
<accession>A0AAN7NUM3</accession>
<dbReference type="Gene3D" id="3.80.10.10">
    <property type="entry name" value="Ribonuclease Inhibitor"/>
    <property type="match status" value="3"/>
</dbReference>
<proteinExistence type="predicted"/>
<keyword evidence="1" id="KW-0433">Leucine-rich repeat</keyword>
<dbReference type="SUPFAM" id="SSF52075">
    <property type="entry name" value="Outer arm dynein light chain 1"/>
    <property type="match status" value="1"/>
</dbReference>
<evidence type="ECO:0000313" key="3">
    <source>
        <dbReference type="EMBL" id="KAK4822727.1"/>
    </source>
</evidence>
<keyword evidence="4" id="KW-1185">Reference proteome</keyword>
<gene>
    <name evidence="3" type="ORF">QYF61_019724</name>
</gene>
<dbReference type="PANTHER" id="PTHR46652">
    <property type="entry name" value="LEUCINE-RICH REPEAT AND IQ DOMAIN-CONTAINING PROTEIN 1-RELATED"/>
    <property type="match status" value="1"/>
</dbReference>
<protein>
    <submittedName>
        <fullName evidence="3">Uncharacterized protein</fullName>
    </submittedName>
</protein>
<dbReference type="InterPro" id="IPR001611">
    <property type="entry name" value="Leu-rich_rpt"/>
</dbReference>
<feature type="non-terminal residue" evidence="3">
    <location>
        <position position="851"/>
    </location>
</feature>
<organism evidence="3 4">
    <name type="scientific">Mycteria americana</name>
    <name type="common">Wood stork</name>
    <dbReference type="NCBI Taxonomy" id="33587"/>
    <lineage>
        <taxon>Eukaryota</taxon>
        <taxon>Metazoa</taxon>
        <taxon>Chordata</taxon>
        <taxon>Craniata</taxon>
        <taxon>Vertebrata</taxon>
        <taxon>Euteleostomi</taxon>
        <taxon>Archelosauria</taxon>
        <taxon>Archosauria</taxon>
        <taxon>Dinosauria</taxon>
        <taxon>Saurischia</taxon>
        <taxon>Theropoda</taxon>
        <taxon>Coelurosauria</taxon>
        <taxon>Aves</taxon>
        <taxon>Neognathae</taxon>
        <taxon>Neoaves</taxon>
        <taxon>Aequornithes</taxon>
        <taxon>Ciconiiformes</taxon>
        <taxon>Ciconiidae</taxon>
        <taxon>Mycteria</taxon>
    </lineage>
</organism>
<dbReference type="InterPro" id="IPR050836">
    <property type="entry name" value="SDS22/Internalin_LRR"/>
</dbReference>